<dbReference type="InterPro" id="IPR032820">
    <property type="entry name" value="ATPase_put"/>
</dbReference>
<organism evidence="2 3">
    <name type="scientific">Thermovibrio guaymasensis</name>
    <dbReference type="NCBI Taxonomy" id="240167"/>
    <lineage>
        <taxon>Bacteria</taxon>
        <taxon>Pseudomonadati</taxon>
        <taxon>Aquificota</taxon>
        <taxon>Aquificia</taxon>
        <taxon>Desulfurobacteriales</taxon>
        <taxon>Desulfurobacteriaceae</taxon>
        <taxon>Thermovibrio</taxon>
    </lineage>
</organism>
<dbReference type="Pfam" id="PF09527">
    <property type="entry name" value="ATPase_gene1"/>
    <property type="match status" value="1"/>
</dbReference>
<accession>A0A420W5U6</accession>
<evidence type="ECO:0000256" key="1">
    <source>
        <dbReference type="SAM" id="Phobius"/>
    </source>
</evidence>
<name>A0A420W5U6_9BACT</name>
<dbReference type="Proteomes" id="UP000280881">
    <property type="component" value="Unassembled WGS sequence"/>
</dbReference>
<protein>
    <submittedName>
        <fullName evidence="2">ATP synthase protein I</fullName>
    </submittedName>
</protein>
<dbReference type="RefSeq" id="WP_121171751.1">
    <property type="nucleotide sequence ID" value="NZ_RBIE01000004.1"/>
</dbReference>
<feature type="transmembrane region" description="Helical" evidence="1">
    <location>
        <begin position="40"/>
        <end position="61"/>
    </location>
</feature>
<feature type="transmembrane region" description="Helical" evidence="1">
    <location>
        <begin position="12"/>
        <end position="34"/>
    </location>
</feature>
<dbReference type="AlphaFoldDB" id="A0A420W5U6"/>
<reference evidence="2 3" key="1">
    <citation type="submission" date="2018-10" db="EMBL/GenBank/DDBJ databases">
        <title>Genomic Encyclopedia of Type Strains, Phase IV (KMG-IV): sequencing the most valuable type-strain genomes for metagenomic binning, comparative biology and taxonomic classification.</title>
        <authorList>
            <person name="Goeker M."/>
        </authorList>
    </citation>
    <scope>NUCLEOTIDE SEQUENCE [LARGE SCALE GENOMIC DNA]</scope>
    <source>
        <strain evidence="2 3">DSM 15521</strain>
    </source>
</reference>
<dbReference type="OrthoDB" id="15401at2"/>
<sequence length="69" mass="8185">MGKLKDYIERTSYMMVGVQFALAIFIGFAIGYWLDKQFKTFPWLTIFWFFIGLAAGFKNVYRELKKISK</sequence>
<keyword evidence="1" id="KW-1133">Transmembrane helix</keyword>
<keyword evidence="1" id="KW-0472">Membrane</keyword>
<evidence type="ECO:0000313" key="2">
    <source>
        <dbReference type="EMBL" id="RKQ60481.1"/>
    </source>
</evidence>
<keyword evidence="3" id="KW-1185">Reference proteome</keyword>
<proteinExistence type="predicted"/>
<comment type="caution">
    <text evidence="2">The sequence shown here is derived from an EMBL/GenBank/DDBJ whole genome shotgun (WGS) entry which is preliminary data.</text>
</comment>
<evidence type="ECO:0000313" key="3">
    <source>
        <dbReference type="Proteomes" id="UP000280881"/>
    </source>
</evidence>
<keyword evidence="1" id="KW-0812">Transmembrane</keyword>
<dbReference type="EMBL" id="RBIE01000004">
    <property type="protein sequence ID" value="RKQ60481.1"/>
    <property type="molecule type" value="Genomic_DNA"/>
</dbReference>
<gene>
    <name evidence="2" type="ORF">C7457_1561</name>
</gene>